<feature type="region of interest" description="Disordered" evidence="1">
    <location>
        <begin position="1"/>
        <end position="149"/>
    </location>
</feature>
<organism evidence="3 4">
    <name type="scientific">Alternaria panax</name>
    <dbReference type="NCBI Taxonomy" id="48097"/>
    <lineage>
        <taxon>Eukaryota</taxon>
        <taxon>Fungi</taxon>
        <taxon>Dikarya</taxon>
        <taxon>Ascomycota</taxon>
        <taxon>Pezizomycotina</taxon>
        <taxon>Dothideomycetes</taxon>
        <taxon>Pleosporomycetidae</taxon>
        <taxon>Pleosporales</taxon>
        <taxon>Pleosporineae</taxon>
        <taxon>Pleosporaceae</taxon>
        <taxon>Alternaria</taxon>
        <taxon>Alternaria sect. Panax</taxon>
    </lineage>
</organism>
<dbReference type="InterPro" id="IPR001841">
    <property type="entry name" value="Znf_RING"/>
</dbReference>
<evidence type="ECO:0000259" key="2">
    <source>
        <dbReference type="Pfam" id="PF13639"/>
    </source>
</evidence>
<evidence type="ECO:0000256" key="1">
    <source>
        <dbReference type="SAM" id="MobiDB-lite"/>
    </source>
</evidence>
<keyword evidence="4" id="KW-1185">Reference proteome</keyword>
<accession>A0AAD4I1K2</accession>
<dbReference type="AlphaFoldDB" id="A0AAD4I1K2"/>
<dbReference type="CDD" id="cd16448">
    <property type="entry name" value="RING-H2"/>
    <property type="match status" value="1"/>
</dbReference>
<feature type="compositionally biased region" description="Polar residues" evidence="1">
    <location>
        <begin position="47"/>
        <end position="64"/>
    </location>
</feature>
<dbReference type="Gene3D" id="3.30.40.10">
    <property type="entry name" value="Zinc/RING finger domain, C3HC4 (zinc finger)"/>
    <property type="match status" value="1"/>
</dbReference>
<feature type="compositionally biased region" description="Basic and acidic residues" evidence="1">
    <location>
        <begin position="87"/>
        <end position="96"/>
    </location>
</feature>
<dbReference type="EMBL" id="JAANER010000010">
    <property type="protein sequence ID" value="KAG9185640.1"/>
    <property type="molecule type" value="Genomic_DNA"/>
</dbReference>
<gene>
    <name evidence="3" type="ORF">G6011_06971</name>
</gene>
<evidence type="ECO:0000313" key="4">
    <source>
        <dbReference type="Proteomes" id="UP001199106"/>
    </source>
</evidence>
<feature type="compositionally biased region" description="Basic and acidic residues" evidence="1">
    <location>
        <begin position="29"/>
        <end position="43"/>
    </location>
</feature>
<dbReference type="InterPro" id="IPR013083">
    <property type="entry name" value="Znf_RING/FYVE/PHD"/>
</dbReference>
<evidence type="ECO:0000313" key="3">
    <source>
        <dbReference type="EMBL" id="KAG9185640.1"/>
    </source>
</evidence>
<dbReference type="Proteomes" id="UP001199106">
    <property type="component" value="Unassembled WGS sequence"/>
</dbReference>
<sequence>MASRTGVGAAIPNGQGQNRDMVEGLTSEAFRDLNRRGPEEFRRRVLQNESASSNHDEQTQANTPVSPPLSSEHEMLEQSQLISTPHRHGDPAHRPSEPPQLRTMPRAARTDATMSSSPDSLSQPLLGASNRSPPNLARVGPAHRRPPPVPARIRRYTALSASQIADSECAICQSIYDQDQHIAIQLISTPCAHVFGLSCLQQWVNSGFTNSWKGSQNGNKRMWNPIKRLRKRRMQRHKHKREAECMRALYENSTIFLSSFLWQRQRQSTLSDIK</sequence>
<feature type="compositionally biased region" description="Low complexity" evidence="1">
    <location>
        <begin position="115"/>
        <end position="126"/>
    </location>
</feature>
<protein>
    <recommendedName>
        <fullName evidence="2">RING-type domain-containing protein</fullName>
    </recommendedName>
</protein>
<reference evidence="3" key="1">
    <citation type="submission" date="2021-07" db="EMBL/GenBank/DDBJ databases">
        <title>Genome Resource of American Ginseng Black Spot Pathogen Alternaria panax.</title>
        <authorList>
            <person name="Qiu C."/>
            <person name="Wang W."/>
            <person name="Liu Z."/>
        </authorList>
    </citation>
    <scope>NUCLEOTIDE SEQUENCE</scope>
    <source>
        <strain evidence="3">BNCC115425</strain>
    </source>
</reference>
<dbReference type="Pfam" id="PF13639">
    <property type="entry name" value="zf-RING_2"/>
    <property type="match status" value="1"/>
</dbReference>
<name>A0AAD4I1K2_9PLEO</name>
<proteinExistence type="predicted"/>
<feature type="domain" description="RING-type" evidence="2">
    <location>
        <begin position="168"/>
        <end position="206"/>
    </location>
</feature>
<dbReference type="SUPFAM" id="SSF57850">
    <property type="entry name" value="RING/U-box"/>
    <property type="match status" value="1"/>
</dbReference>
<comment type="caution">
    <text evidence="3">The sequence shown here is derived from an EMBL/GenBank/DDBJ whole genome shotgun (WGS) entry which is preliminary data.</text>
</comment>